<organism evidence="5 6">
    <name type="scientific">Dreissena polymorpha</name>
    <name type="common">Zebra mussel</name>
    <name type="synonym">Mytilus polymorpha</name>
    <dbReference type="NCBI Taxonomy" id="45954"/>
    <lineage>
        <taxon>Eukaryota</taxon>
        <taxon>Metazoa</taxon>
        <taxon>Spiralia</taxon>
        <taxon>Lophotrochozoa</taxon>
        <taxon>Mollusca</taxon>
        <taxon>Bivalvia</taxon>
        <taxon>Autobranchia</taxon>
        <taxon>Heteroconchia</taxon>
        <taxon>Euheterodonta</taxon>
        <taxon>Imparidentia</taxon>
        <taxon>Neoheterodontei</taxon>
        <taxon>Myida</taxon>
        <taxon>Dreissenoidea</taxon>
        <taxon>Dreissenidae</taxon>
        <taxon>Dreissena</taxon>
    </lineage>
</organism>
<dbReference type="InterPro" id="IPR001565">
    <property type="entry name" value="Synaptotagmin"/>
</dbReference>
<dbReference type="SUPFAM" id="SSF49562">
    <property type="entry name" value="C2 domain (Calcium/lipid-binding domain, CaLB)"/>
    <property type="match status" value="2"/>
</dbReference>
<name>A0A9D4KAD8_DREPO</name>
<gene>
    <name evidence="5" type="ORF">DPMN_109232</name>
</gene>
<dbReference type="Proteomes" id="UP000828390">
    <property type="component" value="Unassembled WGS sequence"/>
</dbReference>
<feature type="transmembrane region" description="Helical" evidence="3">
    <location>
        <begin position="6"/>
        <end position="26"/>
    </location>
</feature>
<evidence type="ECO:0000256" key="1">
    <source>
        <dbReference type="ARBA" id="ARBA00022737"/>
    </source>
</evidence>
<dbReference type="GO" id="GO:0000149">
    <property type="term" value="F:SNARE binding"/>
    <property type="evidence" value="ECO:0007669"/>
    <property type="project" value="TreeGrafter"/>
</dbReference>
<evidence type="ECO:0000313" key="6">
    <source>
        <dbReference type="Proteomes" id="UP000828390"/>
    </source>
</evidence>
<reference evidence="5" key="1">
    <citation type="journal article" date="2019" name="bioRxiv">
        <title>The Genome of the Zebra Mussel, Dreissena polymorpha: A Resource for Invasive Species Research.</title>
        <authorList>
            <person name="McCartney M.A."/>
            <person name="Auch B."/>
            <person name="Kono T."/>
            <person name="Mallez S."/>
            <person name="Zhang Y."/>
            <person name="Obille A."/>
            <person name="Becker A."/>
            <person name="Abrahante J.E."/>
            <person name="Garbe J."/>
            <person name="Badalamenti J.P."/>
            <person name="Herman A."/>
            <person name="Mangelson H."/>
            <person name="Liachko I."/>
            <person name="Sullivan S."/>
            <person name="Sone E.D."/>
            <person name="Koren S."/>
            <person name="Silverstein K.A.T."/>
            <person name="Beckman K.B."/>
            <person name="Gohl D.M."/>
        </authorList>
    </citation>
    <scope>NUCLEOTIDE SEQUENCE</scope>
    <source>
        <strain evidence="5">Duluth1</strain>
        <tissue evidence="5">Whole animal</tissue>
    </source>
</reference>
<dbReference type="InterPro" id="IPR000008">
    <property type="entry name" value="C2_dom"/>
</dbReference>
<keyword evidence="3" id="KW-1133">Transmembrane helix</keyword>
<dbReference type="SMART" id="SM00239">
    <property type="entry name" value="C2"/>
    <property type="match status" value="2"/>
</dbReference>
<dbReference type="PANTHER" id="PTHR10024:SF378">
    <property type="entry name" value="SYNAPTOTAGMIN BETA, ISOFORM D"/>
    <property type="match status" value="1"/>
</dbReference>
<keyword evidence="3" id="KW-0472">Membrane</keyword>
<keyword evidence="3" id="KW-0812">Transmembrane</keyword>
<dbReference type="GO" id="GO:0070382">
    <property type="term" value="C:exocytic vesicle"/>
    <property type="evidence" value="ECO:0007669"/>
    <property type="project" value="TreeGrafter"/>
</dbReference>
<dbReference type="GO" id="GO:0005544">
    <property type="term" value="F:calcium-dependent phospholipid binding"/>
    <property type="evidence" value="ECO:0007669"/>
    <property type="project" value="TreeGrafter"/>
</dbReference>
<dbReference type="Gene3D" id="2.60.40.150">
    <property type="entry name" value="C2 domain"/>
    <property type="match status" value="2"/>
</dbReference>
<dbReference type="PRINTS" id="PR00360">
    <property type="entry name" value="C2DOMAIN"/>
</dbReference>
<keyword evidence="6" id="KW-1185">Reference proteome</keyword>
<evidence type="ECO:0000256" key="3">
    <source>
        <dbReference type="SAM" id="Phobius"/>
    </source>
</evidence>
<dbReference type="AlphaFoldDB" id="A0A9D4KAD8"/>
<evidence type="ECO:0000259" key="4">
    <source>
        <dbReference type="PROSITE" id="PS50004"/>
    </source>
</evidence>
<proteinExistence type="predicted"/>
<comment type="caution">
    <text evidence="5">The sequence shown here is derived from an EMBL/GenBank/DDBJ whole genome shotgun (WGS) entry which is preliminary data.</text>
</comment>
<dbReference type="OrthoDB" id="67700at2759"/>
<dbReference type="PANTHER" id="PTHR10024">
    <property type="entry name" value="SYNAPTOTAGMIN"/>
    <property type="match status" value="1"/>
</dbReference>
<feature type="region of interest" description="Disordered" evidence="2">
    <location>
        <begin position="66"/>
        <end position="100"/>
    </location>
</feature>
<dbReference type="GO" id="GO:0017156">
    <property type="term" value="P:calcium-ion regulated exocytosis"/>
    <property type="evidence" value="ECO:0007669"/>
    <property type="project" value="TreeGrafter"/>
</dbReference>
<keyword evidence="1" id="KW-0677">Repeat</keyword>
<evidence type="ECO:0000256" key="2">
    <source>
        <dbReference type="SAM" id="MobiDB-lite"/>
    </source>
</evidence>
<dbReference type="FunFam" id="2.60.40.150:FF:000179">
    <property type="entry name" value="synaptotagmin-5 isoform X2"/>
    <property type="match status" value="1"/>
</dbReference>
<dbReference type="InterPro" id="IPR035892">
    <property type="entry name" value="C2_domain_sf"/>
</dbReference>
<dbReference type="CDD" id="cd00276">
    <property type="entry name" value="C2B_Synaptotagmin"/>
    <property type="match status" value="1"/>
</dbReference>
<dbReference type="GO" id="GO:0030276">
    <property type="term" value="F:clathrin binding"/>
    <property type="evidence" value="ECO:0007669"/>
    <property type="project" value="TreeGrafter"/>
</dbReference>
<feature type="compositionally biased region" description="Low complexity" evidence="2">
    <location>
        <begin position="76"/>
        <end position="93"/>
    </location>
</feature>
<dbReference type="GO" id="GO:0005509">
    <property type="term" value="F:calcium ion binding"/>
    <property type="evidence" value="ECO:0007669"/>
    <property type="project" value="TreeGrafter"/>
</dbReference>
<evidence type="ECO:0000313" key="5">
    <source>
        <dbReference type="EMBL" id="KAH3835864.1"/>
    </source>
</evidence>
<dbReference type="PRINTS" id="PR00399">
    <property type="entry name" value="SYNAPTOTAGMN"/>
</dbReference>
<dbReference type="GO" id="GO:0001786">
    <property type="term" value="F:phosphatidylserine binding"/>
    <property type="evidence" value="ECO:0007669"/>
    <property type="project" value="TreeGrafter"/>
</dbReference>
<dbReference type="EMBL" id="JAIWYP010000004">
    <property type="protein sequence ID" value="KAH3835864.1"/>
    <property type="molecule type" value="Genomic_DNA"/>
</dbReference>
<feature type="domain" description="C2" evidence="4">
    <location>
        <begin position="283"/>
        <end position="416"/>
    </location>
</feature>
<feature type="domain" description="C2" evidence="4">
    <location>
        <begin position="148"/>
        <end position="272"/>
    </location>
</feature>
<dbReference type="GO" id="GO:0005886">
    <property type="term" value="C:plasma membrane"/>
    <property type="evidence" value="ECO:0007669"/>
    <property type="project" value="TreeGrafter"/>
</dbReference>
<reference evidence="5" key="2">
    <citation type="submission" date="2020-11" db="EMBL/GenBank/DDBJ databases">
        <authorList>
            <person name="McCartney M.A."/>
            <person name="Auch B."/>
            <person name="Kono T."/>
            <person name="Mallez S."/>
            <person name="Becker A."/>
            <person name="Gohl D.M."/>
            <person name="Silverstein K.A.T."/>
            <person name="Koren S."/>
            <person name="Bechman K.B."/>
            <person name="Herman A."/>
            <person name="Abrahante J.E."/>
            <person name="Garbe J."/>
        </authorList>
    </citation>
    <scope>NUCLEOTIDE SEQUENCE</scope>
    <source>
        <strain evidence="5">Duluth1</strain>
        <tissue evidence="5">Whole animal</tissue>
    </source>
</reference>
<dbReference type="PROSITE" id="PS50004">
    <property type="entry name" value="C2"/>
    <property type="match status" value="2"/>
</dbReference>
<sequence>MLHPVVPIIICAVVSIGILVTAILLCRHLKKRRRQMCIPNCGYDAIGDCKPPSLMSVSSTSQDVQITKEHQRVQPRSTSISSRGSISTMSRGSIKSDPFTCNEETSSISARSDTSVDSYVFDPSFGAIRPDLYPRKDAVLQQSSLDRSFGRLHVRLKYDFRTSDLVVHLIEAQDLPPSERLEPDVGSGDPYIKVSLEPTVDERVRQSSVKRKTANPFYNEYFKFPATYDDIKESSLVFMVYDYDKFSRHKLMGEVRIDLSKVETSNSVEMWCDVQKQHQESAELGEVLLSLSYLPTAERLTVVVMKAKDLRVPTTTPSSDPYVRITLVVEGKKVKRKKTSVKKGTHNPVWNEALSFNIPAELLPKVTLECHVVDNDLIGHGEFVGCVMIGQTRAGNEGKHWGEMMQNQRKSIAMWHPLHR</sequence>
<accession>A0A9D4KAD8</accession>
<dbReference type="Pfam" id="PF00168">
    <property type="entry name" value="C2"/>
    <property type="match status" value="2"/>
</dbReference>
<protein>
    <recommendedName>
        <fullName evidence="4">C2 domain-containing protein</fullName>
    </recommendedName>
</protein>